<dbReference type="Gene3D" id="3.40.50.2300">
    <property type="match status" value="1"/>
</dbReference>
<dbReference type="RefSeq" id="WP_155667080.1">
    <property type="nucleotide sequence ID" value="NZ_WOCA01000002.1"/>
</dbReference>
<reference evidence="5 6" key="1">
    <citation type="submission" date="2019-11" db="EMBL/GenBank/DDBJ databases">
        <authorList>
            <person name="Li X."/>
        </authorList>
    </citation>
    <scope>NUCLEOTIDE SEQUENCE [LARGE SCALE GENOMIC DNA]</scope>
    <source>
        <strain evidence="5 6">L9</strain>
    </source>
</reference>
<evidence type="ECO:0000313" key="6">
    <source>
        <dbReference type="Proteomes" id="UP000469125"/>
    </source>
</evidence>
<feature type="domain" description="HTH luxR-type" evidence="4">
    <location>
        <begin position="146"/>
        <end position="210"/>
    </location>
</feature>
<keyword evidence="3" id="KW-0804">Transcription</keyword>
<evidence type="ECO:0000313" key="5">
    <source>
        <dbReference type="EMBL" id="MUK87409.1"/>
    </source>
</evidence>
<dbReference type="SMART" id="SM00421">
    <property type="entry name" value="HTH_LUXR"/>
    <property type="match status" value="1"/>
</dbReference>
<keyword evidence="1" id="KW-0805">Transcription regulation</keyword>
<dbReference type="PRINTS" id="PR00038">
    <property type="entry name" value="HTHLUXR"/>
</dbReference>
<dbReference type="GO" id="GO:0003677">
    <property type="term" value="F:DNA binding"/>
    <property type="evidence" value="ECO:0007669"/>
    <property type="project" value="UniProtKB-KW"/>
</dbReference>
<dbReference type="SUPFAM" id="SSF46894">
    <property type="entry name" value="C-terminal effector domain of the bipartite response regulators"/>
    <property type="match status" value="1"/>
</dbReference>
<dbReference type="InterPro" id="IPR000792">
    <property type="entry name" value="Tscrpt_reg_LuxR_C"/>
</dbReference>
<dbReference type="GO" id="GO:0006355">
    <property type="term" value="P:regulation of DNA-templated transcription"/>
    <property type="evidence" value="ECO:0007669"/>
    <property type="project" value="InterPro"/>
</dbReference>
<evidence type="ECO:0000256" key="3">
    <source>
        <dbReference type="ARBA" id="ARBA00023163"/>
    </source>
</evidence>
<dbReference type="Pfam" id="PF00196">
    <property type="entry name" value="GerE"/>
    <property type="match status" value="1"/>
</dbReference>
<organism evidence="5 6">
    <name type="scientific">Ornithinibacillus caprae</name>
    <dbReference type="NCBI Taxonomy" id="2678566"/>
    <lineage>
        <taxon>Bacteria</taxon>
        <taxon>Bacillati</taxon>
        <taxon>Bacillota</taxon>
        <taxon>Bacilli</taxon>
        <taxon>Bacillales</taxon>
        <taxon>Bacillaceae</taxon>
        <taxon>Ornithinibacillus</taxon>
    </lineage>
</organism>
<gene>
    <name evidence="5" type="ORF">GMD78_03205</name>
</gene>
<dbReference type="PROSITE" id="PS50043">
    <property type="entry name" value="HTH_LUXR_2"/>
    <property type="match status" value="1"/>
</dbReference>
<dbReference type="InterPro" id="IPR016032">
    <property type="entry name" value="Sig_transdc_resp-reg_C-effctor"/>
</dbReference>
<dbReference type="PANTHER" id="PTHR43214">
    <property type="entry name" value="TWO-COMPONENT RESPONSE REGULATOR"/>
    <property type="match status" value="1"/>
</dbReference>
<keyword evidence="6" id="KW-1185">Reference proteome</keyword>
<evidence type="ECO:0000256" key="1">
    <source>
        <dbReference type="ARBA" id="ARBA00023015"/>
    </source>
</evidence>
<accession>A0A6N8FI33</accession>
<evidence type="ECO:0000259" key="4">
    <source>
        <dbReference type="PROSITE" id="PS50043"/>
    </source>
</evidence>
<dbReference type="InterPro" id="IPR039420">
    <property type="entry name" value="WalR-like"/>
</dbReference>
<dbReference type="CDD" id="cd06170">
    <property type="entry name" value="LuxR_C_like"/>
    <property type="match status" value="1"/>
</dbReference>
<comment type="caution">
    <text evidence="5">The sequence shown here is derived from an EMBL/GenBank/DDBJ whole genome shotgun (WGS) entry which is preliminary data.</text>
</comment>
<dbReference type="PROSITE" id="PS00622">
    <property type="entry name" value="HTH_LUXR_1"/>
    <property type="match status" value="1"/>
</dbReference>
<evidence type="ECO:0000256" key="2">
    <source>
        <dbReference type="ARBA" id="ARBA00023125"/>
    </source>
</evidence>
<name>A0A6N8FI33_9BACI</name>
<keyword evidence="2" id="KW-0238">DNA-binding</keyword>
<dbReference type="EMBL" id="WOCA01000002">
    <property type="protein sequence ID" value="MUK87409.1"/>
    <property type="molecule type" value="Genomic_DNA"/>
</dbReference>
<proteinExistence type="predicted"/>
<sequence length="210" mass="24202">MIEIILMNQTPFMRLIQERISLLEGIQVLAFQEISMELIHYVHADIVVFDLDEYIDKREKPHIPAVNNQMIVGVTESVDQLQLLGWLEAGMDSLLFKEDQTLENLDGIFHSITVGNCYIPPFVVSTLLMEMDKLKSIDHGKFRTELQNNKYHLTPKEAEIAYLMKRDLTNNEIARVIGISEGTVKVHISHIYKKLGMKKRKAVVELLRTI</sequence>
<protein>
    <recommendedName>
        <fullName evidence="4">HTH luxR-type domain-containing protein</fullName>
    </recommendedName>
</protein>
<dbReference type="AlphaFoldDB" id="A0A6N8FI33"/>
<dbReference type="Proteomes" id="UP000469125">
    <property type="component" value="Unassembled WGS sequence"/>
</dbReference>